<evidence type="ECO:0000256" key="9">
    <source>
        <dbReference type="SAM" id="SignalP"/>
    </source>
</evidence>
<evidence type="ECO:0000256" key="5">
    <source>
        <dbReference type="ARBA" id="ARBA00023136"/>
    </source>
</evidence>
<dbReference type="InterPro" id="IPR006059">
    <property type="entry name" value="SBP"/>
</dbReference>
<reference evidence="11" key="1">
    <citation type="journal article" date="2019" name="Int. J. Syst. Evol. Microbiol.">
        <title>The Global Catalogue of Microorganisms (GCM) 10K type strain sequencing project: providing services to taxonomists for standard genome sequencing and annotation.</title>
        <authorList>
            <consortium name="The Broad Institute Genomics Platform"/>
            <consortium name="The Broad Institute Genome Sequencing Center for Infectious Disease"/>
            <person name="Wu L."/>
            <person name="Ma J."/>
        </authorList>
    </citation>
    <scope>NUCLEOTIDE SEQUENCE [LARGE SCALE GENOMIC DNA]</scope>
    <source>
        <strain evidence="11">CCUG 53270</strain>
    </source>
</reference>
<dbReference type="Gene3D" id="3.40.190.10">
    <property type="entry name" value="Periplasmic binding protein-like II"/>
    <property type="match status" value="1"/>
</dbReference>
<dbReference type="EMBL" id="JBHTLU010000014">
    <property type="protein sequence ID" value="MFD1221094.1"/>
    <property type="molecule type" value="Genomic_DNA"/>
</dbReference>
<dbReference type="RefSeq" id="WP_345592192.1">
    <property type="nucleotide sequence ID" value="NZ_BAABJG010000029.1"/>
</dbReference>
<keyword evidence="7" id="KW-0449">Lipoprotein</keyword>
<protein>
    <submittedName>
        <fullName evidence="10">ABC transporter substrate-binding protein</fullName>
    </submittedName>
</protein>
<evidence type="ECO:0000256" key="2">
    <source>
        <dbReference type="ARBA" id="ARBA00022448"/>
    </source>
</evidence>
<keyword evidence="3" id="KW-1003">Cell membrane</keyword>
<gene>
    <name evidence="10" type="ORF">ACFQ4B_13290</name>
</gene>
<feature type="chain" id="PRO_5045418819" evidence="9">
    <location>
        <begin position="23"/>
        <end position="445"/>
    </location>
</feature>
<feature type="compositionally biased region" description="Basic and acidic residues" evidence="8">
    <location>
        <begin position="29"/>
        <end position="43"/>
    </location>
</feature>
<evidence type="ECO:0000256" key="8">
    <source>
        <dbReference type="SAM" id="MobiDB-lite"/>
    </source>
</evidence>
<feature type="signal peptide" evidence="9">
    <location>
        <begin position="1"/>
        <end position="22"/>
    </location>
</feature>
<evidence type="ECO:0000256" key="3">
    <source>
        <dbReference type="ARBA" id="ARBA00022475"/>
    </source>
</evidence>
<dbReference type="Pfam" id="PF01547">
    <property type="entry name" value="SBP_bac_1"/>
    <property type="match status" value="1"/>
</dbReference>
<dbReference type="InterPro" id="IPR050490">
    <property type="entry name" value="Bact_solute-bd_prot1"/>
</dbReference>
<keyword evidence="11" id="KW-1185">Reference proteome</keyword>
<dbReference type="PANTHER" id="PTHR43649:SF33">
    <property type="entry name" value="POLYGALACTURONAN_RHAMNOGALACTURONAN-BINDING PROTEIN YTCQ"/>
    <property type="match status" value="1"/>
</dbReference>
<keyword evidence="5" id="KW-0472">Membrane</keyword>
<sequence>MKMSKVVPFLALSMLLSACSSGQGGNDGKTADSGKAKEPQNREPVELVFSSELGKTPEDFEKEIGDPIRKKFPWITVKYIERGKGSNLEDLVTAGTTPDIFWYVYNRFPNLIQGLGLEYDMSDLIKKYNYDTNRLDPASLKALDQYTGGKGVYGLPFVASTSVMYYNKDVFDKFGMPYPKDGMTWDEVYELAKKMTREIDGTKYRGLSTFHGYLLRENPYGLRPLDPVTGKASLNTEEWKKLYQNLARIYQIPGNNRPNSRATNPELQAFAKEQTIAMAVINNDLNHVKLIPEGMNWDVVSMPTFADKPKVADQPSPWMYSIMKTSQHKEAAFEVLAYLTSDEFFMSESKRGVRTPTTNDQIKKAFGSDSPLMGGKNVGAYYYNQSAPTPASGGSPELMSLIPTGADAVVNNKLLDVILEGKDINTALREGDEEINKLIEGLKKK</sequence>
<proteinExistence type="inferred from homology"/>
<dbReference type="PROSITE" id="PS51257">
    <property type="entry name" value="PROKAR_LIPOPROTEIN"/>
    <property type="match status" value="1"/>
</dbReference>
<evidence type="ECO:0000313" key="10">
    <source>
        <dbReference type="EMBL" id="MFD1221094.1"/>
    </source>
</evidence>
<evidence type="ECO:0000256" key="7">
    <source>
        <dbReference type="ARBA" id="ARBA00023288"/>
    </source>
</evidence>
<dbReference type="Proteomes" id="UP001597180">
    <property type="component" value="Unassembled WGS sequence"/>
</dbReference>
<keyword evidence="4 9" id="KW-0732">Signal</keyword>
<keyword evidence="2" id="KW-0813">Transport</keyword>
<keyword evidence="6" id="KW-0564">Palmitate</keyword>
<dbReference type="PROSITE" id="PS01037">
    <property type="entry name" value="SBP_BACTERIAL_1"/>
    <property type="match status" value="1"/>
</dbReference>
<name>A0ABW3ULC8_9BACL</name>
<dbReference type="InterPro" id="IPR006061">
    <property type="entry name" value="SBP_1_CS"/>
</dbReference>
<accession>A0ABW3ULC8</accession>
<evidence type="ECO:0000256" key="1">
    <source>
        <dbReference type="ARBA" id="ARBA00008520"/>
    </source>
</evidence>
<dbReference type="PANTHER" id="PTHR43649">
    <property type="entry name" value="ARABINOSE-BINDING PROTEIN-RELATED"/>
    <property type="match status" value="1"/>
</dbReference>
<comment type="caution">
    <text evidence="10">The sequence shown here is derived from an EMBL/GenBank/DDBJ whole genome shotgun (WGS) entry which is preliminary data.</text>
</comment>
<evidence type="ECO:0000313" key="11">
    <source>
        <dbReference type="Proteomes" id="UP001597180"/>
    </source>
</evidence>
<comment type="similarity">
    <text evidence="1">Belongs to the bacterial solute-binding protein 1 family.</text>
</comment>
<evidence type="ECO:0000256" key="4">
    <source>
        <dbReference type="ARBA" id="ARBA00022729"/>
    </source>
</evidence>
<feature type="region of interest" description="Disordered" evidence="8">
    <location>
        <begin position="22"/>
        <end position="43"/>
    </location>
</feature>
<evidence type="ECO:0000256" key="6">
    <source>
        <dbReference type="ARBA" id="ARBA00023139"/>
    </source>
</evidence>
<organism evidence="10 11">
    <name type="scientific">Paenibacillus vulneris</name>
    <dbReference type="NCBI Taxonomy" id="1133364"/>
    <lineage>
        <taxon>Bacteria</taxon>
        <taxon>Bacillati</taxon>
        <taxon>Bacillota</taxon>
        <taxon>Bacilli</taxon>
        <taxon>Bacillales</taxon>
        <taxon>Paenibacillaceae</taxon>
        <taxon>Paenibacillus</taxon>
    </lineage>
</organism>
<dbReference type="SUPFAM" id="SSF53850">
    <property type="entry name" value="Periplasmic binding protein-like II"/>
    <property type="match status" value="1"/>
</dbReference>